<keyword evidence="3" id="KW-0653">Protein transport</keyword>
<dbReference type="InterPro" id="IPR016024">
    <property type="entry name" value="ARM-type_fold"/>
</dbReference>
<feature type="compositionally biased region" description="Low complexity" evidence="5">
    <location>
        <begin position="493"/>
        <end position="502"/>
    </location>
</feature>
<dbReference type="Pfam" id="PF16206">
    <property type="entry name" value="Mon2_C"/>
    <property type="match status" value="1"/>
</dbReference>
<evidence type="ECO:0008006" key="11">
    <source>
        <dbReference type="Google" id="ProtNLM"/>
    </source>
</evidence>
<dbReference type="InterPro" id="IPR032691">
    <property type="entry name" value="Mon2/Sec7/BIG1-like_HUS"/>
</dbReference>
<feature type="domain" description="Mon2/Sec7/BIG1-like HUS" evidence="6">
    <location>
        <begin position="201"/>
        <end position="354"/>
    </location>
</feature>
<evidence type="ECO:0000259" key="8">
    <source>
        <dbReference type="Pfam" id="PF16213"/>
    </source>
</evidence>
<feature type="compositionally biased region" description="Pro residues" evidence="5">
    <location>
        <begin position="1545"/>
        <end position="1555"/>
    </location>
</feature>
<evidence type="ECO:0000313" key="10">
    <source>
        <dbReference type="Proteomes" id="UP000294003"/>
    </source>
</evidence>
<feature type="domain" description="Mon2 C-terminal" evidence="7">
    <location>
        <begin position="1028"/>
        <end position="1175"/>
    </location>
</feature>
<evidence type="ECO:0000259" key="6">
    <source>
        <dbReference type="Pfam" id="PF12783"/>
    </source>
</evidence>
<evidence type="ECO:0000256" key="2">
    <source>
        <dbReference type="ARBA" id="ARBA00022448"/>
    </source>
</evidence>
<feature type="compositionally biased region" description="Low complexity" evidence="5">
    <location>
        <begin position="795"/>
        <end position="807"/>
    </location>
</feature>
<feature type="coiled-coil region" evidence="4">
    <location>
        <begin position="7"/>
        <end position="38"/>
    </location>
</feature>
<name>A0ABY0GY55_9PEZI</name>
<gene>
    <name evidence="9" type="ORF">DL762_009192</name>
</gene>
<feature type="region of interest" description="Disordered" evidence="5">
    <location>
        <begin position="475"/>
        <end position="511"/>
    </location>
</feature>
<evidence type="ECO:0000313" key="9">
    <source>
        <dbReference type="EMBL" id="RYO77535.1"/>
    </source>
</evidence>
<dbReference type="InterPro" id="IPR032629">
    <property type="entry name" value="DCB_dom"/>
</dbReference>
<protein>
    <recommendedName>
        <fullName evidence="11">Endosomal peripheral membrane protein</fullName>
    </recommendedName>
</protein>
<evidence type="ECO:0000256" key="3">
    <source>
        <dbReference type="ARBA" id="ARBA00022927"/>
    </source>
</evidence>
<dbReference type="Proteomes" id="UP000294003">
    <property type="component" value="Unassembled WGS sequence"/>
</dbReference>
<evidence type="ECO:0000256" key="5">
    <source>
        <dbReference type="SAM" id="MobiDB-lite"/>
    </source>
</evidence>
<organism evidence="9 10">
    <name type="scientific">Monosporascus cannonballus</name>
    <dbReference type="NCBI Taxonomy" id="155416"/>
    <lineage>
        <taxon>Eukaryota</taxon>
        <taxon>Fungi</taxon>
        <taxon>Dikarya</taxon>
        <taxon>Ascomycota</taxon>
        <taxon>Pezizomycotina</taxon>
        <taxon>Sordariomycetes</taxon>
        <taxon>Xylariomycetidae</taxon>
        <taxon>Xylariales</taxon>
        <taxon>Xylariales incertae sedis</taxon>
        <taxon>Monosporascus</taxon>
    </lineage>
</organism>
<dbReference type="Pfam" id="PF16213">
    <property type="entry name" value="DCB"/>
    <property type="match status" value="1"/>
</dbReference>
<sequence length="1688" mass="183604">MTTQLLATELTNLINESKRKHNDLRQAAEKSLEELKSIRAGNEAQVAAELSQRANFVNPFVIACGTKNVKFTGIAIVCLLRLIVVSALPRSRLNSILEALREATSAGVDAQLKILQALPTLLQNYSVDIKGDLLVTALNICFILQTSKNGIINNTSAATLQQLVVSVFDKVVTEDIESPSDNNYIGDAPTQDGAVNLRAAAMDAYHVFRDICLMTENKRPEYLRFSGLPQTFGLELIESVLTSHASIFSPHPEQAHILRIQVIPFITKSLTGKQNFATSVRLVRIIYTLLRRHLGVLSSEGGDALEILTQILDQDSAVWKRALCMEVFRGIFAEPALLRRIFMLYDAREGEKNVLKDITATFVRISTEKPAVIGLGHQSTIPVANPYSNNGGSADQAMLEASGVTGIISGSVGAEGQNVGISSQWSIVRVPCIDQLDKTEPPPTPESYIYALTLSCITSLSEGLAKFILPLTVPSDNRPRRRNPRQQDIRGDSPGPEGSGSETPKSVADRTATVGRIERSGSFKRNPVPVNPLSLRDHPLYAEVNVCADIIDECWPAILATCSTFLYAALDSEYYHGLVRAFQKFAHVAGLLQLATPRDAFLTTLGKAAVPPNTFTACLNAGSSKAVPPAPAADIPTSLLSNARGLLSVDSLVTPVGAAGERQRQASMDASITPQTLNTRNLLCLRALINLGIALGPTLGPSWRIILETLQQADFILFTTGKSAGRTPVAVSKILDPRADSEASSLLANFNTEIRSVESATVRLFESTADFPNNAFTEIVTALCNLVERRPEPASEPSSRPQSPQVSTQGLKSSTGQHRRVLSLSGTTTSGSNQEYQFALAKLGDIANINIERLLMYPPDTSGWLHLTAELIATLSSSSMTPPVRSRAADILVRLVLDAAKAATGLNDEPRGKVQLRLLEAIRDSLVPLQQENRQTSLADQATDVDIHKIILEGLKNLLESCGETLIGGWEIAFEIIDSIFFRGRSADGDFLSGKSESLPITDDLVGKSDESALVETAVRAENASSNAALWMLLLLRLTTVTTDERLELRNSAIQTLLRIFNAYGDKLSPEAWSVCIKSVIFKLFSSVEKKLRSVDGPEVNGQYRRDWYDTAVVVLSGISDLLANYLDVLTAHPTFNSYWQQLLGHFATLLDFRVLEINTATFKALAQILSHSQGGAKQNFNKTTLDLAWDLWSRGIPVANAMQENDNNTIDNQGCLLAYVAALREVYHLIQVDLTVERVRKMLALLYEATQMASPGAFVHDIDHTTPLQGQILDVLKRVRTDVGGAPAALVSQTSEFISLAFAHTDTTAESGRTKRTYIAMSKASMEILQALIINHASDPDIYLSGAFLSALTSLSKPIVLKYQFPIVTKSVQPWRQGTISVLAILQATLPQLHVLDIPPQTLQGIWETIIIIANGITNADCDGVPDKMDIKDDEAFDISSFFKLRDLILPSLGAEVVPEKTRRAFAESLFRMSIVHAPAPTEHSFVYGNDVVGLADLYKTRRGRTIDPPPTKRDNMCYVCLDELFSLASTHDEVSTPSITVEPPTPGFPPPNFGQPSSGAAKDPDTPHALHVRLARTAAPYLILRAALTLRAYAADQPLRGRMPQPLSQRRELTRILERLVELRSEPGTIPDMPGNSGSEGTHHKHLLRLYPLLVRAAGVAGAGGDAEVLGLLRAALEVVGGELGV</sequence>
<keyword evidence="2" id="KW-0813">Transport</keyword>
<evidence type="ECO:0000256" key="1">
    <source>
        <dbReference type="ARBA" id="ARBA00008144"/>
    </source>
</evidence>
<comment type="similarity">
    <text evidence="1">Belongs to the MON2 family.</text>
</comment>
<feature type="domain" description="Mon2/Sec7/BIG1-like dimerisation and cyclophilin-binding" evidence="8">
    <location>
        <begin position="4"/>
        <end position="175"/>
    </location>
</feature>
<keyword evidence="10" id="KW-1185">Reference proteome</keyword>
<keyword evidence="4" id="KW-0175">Coiled coil</keyword>
<comment type="caution">
    <text evidence="9">The sequence shown here is derived from an EMBL/GenBank/DDBJ whole genome shotgun (WGS) entry which is preliminary data.</text>
</comment>
<accession>A0ABY0GY55</accession>
<feature type="compositionally biased region" description="Low complexity" evidence="5">
    <location>
        <begin position="822"/>
        <end position="831"/>
    </location>
</feature>
<dbReference type="PANTHER" id="PTHR10663">
    <property type="entry name" value="GUANYL-NUCLEOTIDE EXCHANGE FACTOR"/>
    <property type="match status" value="1"/>
</dbReference>
<dbReference type="SUPFAM" id="SSF48371">
    <property type="entry name" value="ARM repeat"/>
    <property type="match status" value="1"/>
</dbReference>
<dbReference type="InterPro" id="IPR032817">
    <property type="entry name" value="Mon2_C"/>
</dbReference>
<feature type="region of interest" description="Disordered" evidence="5">
    <location>
        <begin position="1537"/>
        <end position="1568"/>
    </location>
</feature>
<feature type="region of interest" description="Disordered" evidence="5">
    <location>
        <begin position="790"/>
        <end position="831"/>
    </location>
</feature>
<proteinExistence type="inferred from homology"/>
<evidence type="ECO:0000256" key="4">
    <source>
        <dbReference type="SAM" id="Coils"/>
    </source>
</evidence>
<dbReference type="EMBL" id="QJNS01000453">
    <property type="protein sequence ID" value="RYO77535.1"/>
    <property type="molecule type" value="Genomic_DNA"/>
</dbReference>
<dbReference type="PANTHER" id="PTHR10663:SF333">
    <property type="entry name" value="PROTEIN MON2 HOMOLOG"/>
    <property type="match status" value="1"/>
</dbReference>
<dbReference type="Pfam" id="PF12783">
    <property type="entry name" value="Sec7-like_HUS"/>
    <property type="match status" value="1"/>
</dbReference>
<reference evidence="9 10" key="1">
    <citation type="submission" date="2018-06" db="EMBL/GenBank/DDBJ databases">
        <title>Complete Genomes of Monosporascus.</title>
        <authorList>
            <person name="Robinson A.J."/>
            <person name="Natvig D.O."/>
        </authorList>
    </citation>
    <scope>NUCLEOTIDE SEQUENCE [LARGE SCALE GENOMIC DNA]</scope>
    <source>
        <strain evidence="9 10">CBS 609.92</strain>
    </source>
</reference>
<evidence type="ECO:0000259" key="7">
    <source>
        <dbReference type="Pfam" id="PF16206"/>
    </source>
</evidence>